<evidence type="ECO:0000313" key="2">
    <source>
        <dbReference type="EMBL" id="SNX68248.1"/>
    </source>
</evidence>
<dbReference type="SMART" id="SM00471">
    <property type="entry name" value="HDc"/>
    <property type="match status" value="1"/>
</dbReference>
<evidence type="ECO:0000313" key="3">
    <source>
        <dbReference type="Proteomes" id="UP000219546"/>
    </source>
</evidence>
<evidence type="ECO:0000259" key="1">
    <source>
        <dbReference type="SMART" id="SM00471"/>
    </source>
</evidence>
<accession>A0A285CMG0</accession>
<keyword evidence="3" id="KW-1185">Reference proteome</keyword>
<dbReference type="Gene3D" id="1.10.472.50">
    <property type="entry name" value="HD-domain/PDEase-like"/>
    <property type="match status" value="1"/>
</dbReference>
<dbReference type="InterPro" id="IPR003607">
    <property type="entry name" value="HD/PDEase_dom"/>
</dbReference>
<protein>
    <recommendedName>
        <fullName evidence="1">HD/PDEase domain-containing protein</fullName>
    </recommendedName>
</protein>
<gene>
    <name evidence="2" type="ORF">SAMN05877753_102432</name>
</gene>
<feature type="domain" description="HD/PDEase" evidence="1">
    <location>
        <begin position="21"/>
        <end position="135"/>
    </location>
</feature>
<dbReference type="OrthoDB" id="9797344at2"/>
<dbReference type="Pfam" id="PF01966">
    <property type="entry name" value="HD"/>
    <property type="match status" value="1"/>
</dbReference>
<dbReference type="PANTHER" id="PTHR33594:SF1">
    <property type="entry name" value="HD_PDEASE DOMAIN-CONTAINING PROTEIN"/>
    <property type="match status" value="1"/>
</dbReference>
<dbReference type="EMBL" id="OAOP01000002">
    <property type="protein sequence ID" value="SNX68248.1"/>
    <property type="molecule type" value="Genomic_DNA"/>
</dbReference>
<organism evidence="2 3">
    <name type="scientific">Bacillus oleivorans</name>
    <dbReference type="NCBI Taxonomy" id="1448271"/>
    <lineage>
        <taxon>Bacteria</taxon>
        <taxon>Bacillati</taxon>
        <taxon>Bacillota</taxon>
        <taxon>Bacilli</taxon>
        <taxon>Bacillales</taxon>
        <taxon>Bacillaceae</taxon>
        <taxon>Bacillus</taxon>
    </lineage>
</organism>
<dbReference type="AlphaFoldDB" id="A0A285CMG0"/>
<name>A0A285CMG0_9BACI</name>
<dbReference type="SUPFAM" id="SSF109604">
    <property type="entry name" value="HD-domain/PDEase-like"/>
    <property type="match status" value="1"/>
</dbReference>
<dbReference type="Proteomes" id="UP000219546">
    <property type="component" value="Unassembled WGS sequence"/>
</dbReference>
<proteinExistence type="predicted"/>
<dbReference type="PANTHER" id="PTHR33594">
    <property type="entry name" value="SUPERFAMILY HYDROLASE, PUTATIVE (AFU_ORTHOLOGUE AFUA_1G03035)-RELATED"/>
    <property type="match status" value="1"/>
</dbReference>
<sequence>MTMNDISLLEQKIKNLFLNEGTGHDWFHIDRVRRMALHICEQEGGDQAIVEAAALLHDVPDEKLNRSKEEGIAKMYTLLDELPFSNEEKSEIADIVLHISFKGGNETKLSNLNAKIVRDADRLDAIGAIGIARTFAYGGSIGNPIFIPDYKVRDQMTEEEYRNQPSSVIHHFYEKLLKLKDLMTTDTGKMLANEKHEFMETFLKQFFHEWNKGAGMEQETPKKVW</sequence>
<reference evidence="2 3" key="1">
    <citation type="submission" date="2017-08" db="EMBL/GenBank/DDBJ databases">
        <authorList>
            <person name="de Groot N.N."/>
        </authorList>
    </citation>
    <scope>NUCLEOTIDE SEQUENCE [LARGE SCALE GENOMIC DNA]</scope>
    <source>
        <strain evidence="2 3">JC228</strain>
    </source>
</reference>
<dbReference type="Gene3D" id="1.20.58.1910">
    <property type="match status" value="1"/>
</dbReference>
<dbReference type="CDD" id="cd00077">
    <property type="entry name" value="HDc"/>
    <property type="match status" value="1"/>
</dbReference>
<dbReference type="InterPro" id="IPR006674">
    <property type="entry name" value="HD_domain"/>
</dbReference>